<evidence type="ECO:0000313" key="1">
    <source>
        <dbReference type="EMBL" id="KAJ7712832.1"/>
    </source>
</evidence>
<evidence type="ECO:0000313" key="2">
    <source>
        <dbReference type="Proteomes" id="UP001215280"/>
    </source>
</evidence>
<comment type="caution">
    <text evidence="1">The sequence shown here is derived from an EMBL/GenBank/DDBJ whole genome shotgun (WGS) entry which is preliminary data.</text>
</comment>
<protein>
    <submittedName>
        <fullName evidence="1">Uncharacterized protein</fullName>
    </submittedName>
</protein>
<name>A0AAD7H5G3_9AGAR</name>
<dbReference type="AlphaFoldDB" id="A0AAD7H5G3"/>
<reference evidence="1" key="1">
    <citation type="submission" date="2023-03" db="EMBL/GenBank/DDBJ databases">
        <title>Massive genome expansion in bonnet fungi (Mycena s.s.) driven by repeated elements and novel gene families across ecological guilds.</title>
        <authorList>
            <consortium name="Lawrence Berkeley National Laboratory"/>
            <person name="Harder C.B."/>
            <person name="Miyauchi S."/>
            <person name="Viragh M."/>
            <person name="Kuo A."/>
            <person name="Thoen E."/>
            <person name="Andreopoulos B."/>
            <person name="Lu D."/>
            <person name="Skrede I."/>
            <person name="Drula E."/>
            <person name="Henrissat B."/>
            <person name="Morin E."/>
            <person name="Kohler A."/>
            <person name="Barry K."/>
            <person name="LaButti K."/>
            <person name="Morin E."/>
            <person name="Salamov A."/>
            <person name="Lipzen A."/>
            <person name="Mereny Z."/>
            <person name="Hegedus B."/>
            <person name="Baldrian P."/>
            <person name="Stursova M."/>
            <person name="Weitz H."/>
            <person name="Taylor A."/>
            <person name="Grigoriev I.V."/>
            <person name="Nagy L.G."/>
            <person name="Martin F."/>
            <person name="Kauserud H."/>
        </authorList>
    </citation>
    <scope>NUCLEOTIDE SEQUENCE</scope>
    <source>
        <strain evidence="1">CBHHK188m</strain>
    </source>
</reference>
<dbReference type="EMBL" id="JARJLG010000416">
    <property type="protein sequence ID" value="KAJ7712832.1"/>
    <property type="molecule type" value="Genomic_DNA"/>
</dbReference>
<dbReference type="Proteomes" id="UP001215280">
    <property type="component" value="Unassembled WGS sequence"/>
</dbReference>
<keyword evidence="2" id="KW-1185">Reference proteome</keyword>
<accession>A0AAD7H5G3</accession>
<organism evidence="1 2">
    <name type="scientific">Mycena maculata</name>
    <dbReference type="NCBI Taxonomy" id="230809"/>
    <lineage>
        <taxon>Eukaryota</taxon>
        <taxon>Fungi</taxon>
        <taxon>Dikarya</taxon>
        <taxon>Basidiomycota</taxon>
        <taxon>Agaricomycotina</taxon>
        <taxon>Agaricomycetes</taxon>
        <taxon>Agaricomycetidae</taxon>
        <taxon>Agaricales</taxon>
        <taxon>Marasmiineae</taxon>
        <taxon>Mycenaceae</taxon>
        <taxon>Mycena</taxon>
    </lineage>
</organism>
<proteinExistence type="predicted"/>
<sequence>MDLRVNPDEFRSRGDIRHMITTLRSLLTCPMGLDIGGFHITPDIVSEHLQVVGIGQQQINTLLNPIDHQDAPLAYNLLRVLWTLPDAPATASPNFIHARVALQIFGWLAQHLVTQENLEAGSIGSENLT</sequence>
<gene>
    <name evidence="1" type="ORF">DFH07DRAFT_864066</name>
</gene>